<keyword evidence="1" id="KW-0238">DNA-binding</keyword>
<name>A0ABN1DSR2_9ACTN</name>
<dbReference type="EMBL" id="BAAAHD010000009">
    <property type="protein sequence ID" value="GAA0551232.1"/>
    <property type="molecule type" value="Genomic_DNA"/>
</dbReference>
<evidence type="ECO:0000313" key="4">
    <source>
        <dbReference type="Proteomes" id="UP001501427"/>
    </source>
</evidence>
<proteinExistence type="predicted"/>
<dbReference type="Pfam" id="PF23359">
    <property type="entry name" value="Lsr2_DNA-bd"/>
    <property type="match status" value="1"/>
</dbReference>
<reference evidence="3 4" key="1">
    <citation type="journal article" date="2019" name="Int. J. Syst. Evol. Microbiol.">
        <title>The Global Catalogue of Microorganisms (GCM) 10K type strain sequencing project: providing services to taxonomists for standard genome sequencing and annotation.</title>
        <authorList>
            <consortium name="The Broad Institute Genomics Platform"/>
            <consortium name="The Broad Institute Genome Sequencing Center for Infectious Disease"/>
            <person name="Wu L."/>
            <person name="Ma J."/>
        </authorList>
    </citation>
    <scope>NUCLEOTIDE SEQUENCE [LARGE SCALE GENOMIC DNA]</scope>
    <source>
        <strain evidence="3 4">JCM 10667</strain>
    </source>
</reference>
<dbReference type="InterPro" id="IPR036625">
    <property type="entry name" value="E3-bd_dom_sf"/>
</dbReference>
<dbReference type="Gene3D" id="4.10.320.10">
    <property type="entry name" value="E3-binding domain"/>
    <property type="match status" value="1"/>
</dbReference>
<evidence type="ECO:0000313" key="3">
    <source>
        <dbReference type="EMBL" id="GAA0551232.1"/>
    </source>
</evidence>
<dbReference type="Proteomes" id="UP001501427">
    <property type="component" value="Unassembled WGS sequence"/>
</dbReference>
<keyword evidence="4" id="KW-1185">Reference proteome</keyword>
<evidence type="ECO:0000259" key="2">
    <source>
        <dbReference type="Pfam" id="PF23359"/>
    </source>
</evidence>
<protein>
    <recommendedName>
        <fullName evidence="2">Lsr2 DNA-binding domain-containing protein</fullName>
    </recommendedName>
</protein>
<accession>A0ABN1DSR2</accession>
<feature type="domain" description="Lsr2 DNA-binding" evidence="2">
    <location>
        <begin position="37"/>
        <end position="66"/>
    </location>
</feature>
<sequence length="85" mass="9797">MRAPGGVINISGVYEKDEWETDLSYARRIAQYDFTERLRIWAAEQGIKMNARVRIPINVVEKYTQATGDDLAGILERIDREHGMQ</sequence>
<evidence type="ECO:0000256" key="1">
    <source>
        <dbReference type="ARBA" id="ARBA00023125"/>
    </source>
</evidence>
<comment type="caution">
    <text evidence="3">The sequence shown here is derived from an EMBL/GenBank/DDBJ whole genome shotgun (WGS) entry which is preliminary data.</text>
</comment>
<gene>
    <name evidence="3" type="ORF">GCM10009546_11570</name>
</gene>
<dbReference type="InterPro" id="IPR055370">
    <property type="entry name" value="Lsr2_DNA-bd"/>
</dbReference>
<organism evidence="3 4">
    <name type="scientific">Actinomadura livida</name>
    <dbReference type="NCBI Taxonomy" id="79909"/>
    <lineage>
        <taxon>Bacteria</taxon>
        <taxon>Bacillati</taxon>
        <taxon>Actinomycetota</taxon>
        <taxon>Actinomycetes</taxon>
        <taxon>Streptosporangiales</taxon>
        <taxon>Thermomonosporaceae</taxon>
        <taxon>Actinomadura</taxon>
    </lineage>
</organism>